<dbReference type="InterPro" id="IPR017441">
    <property type="entry name" value="Protein_kinase_ATP_BS"/>
</dbReference>
<evidence type="ECO:0000313" key="6">
    <source>
        <dbReference type="EnsemblMetazoa" id="CJA39298a.1"/>
    </source>
</evidence>
<reference evidence="6" key="2">
    <citation type="submission" date="2022-06" db="UniProtKB">
        <authorList>
            <consortium name="EnsemblMetazoa"/>
        </authorList>
    </citation>
    <scope>IDENTIFICATION</scope>
    <source>
        <strain evidence="6">DF5081</strain>
    </source>
</reference>
<reference evidence="7" key="1">
    <citation type="submission" date="2010-08" db="EMBL/GenBank/DDBJ databases">
        <authorList>
            <consortium name="Caenorhabditis japonica Sequencing Consortium"/>
            <person name="Wilson R.K."/>
        </authorList>
    </citation>
    <scope>NUCLEOTIDE SEQUENCE [LARGE SCALE GENOMIC DNA]</scope>
    <source>
        <strain evidence="7">DF5081</strain>
    </source>
</reference>
<evidence type="ECO:0000256" key="3">
    <source>
        <dbReference type="PROSITE-ProRule" id="PRU00191"/>
    </source>
</evidence>
<sequence>MCDKNIHSEQWYHGLLPREDIKVMLRKNGDFLVRSTEPKQGEARQYVLSAMHNEEAEDAGTPIVKQEWEIEHSQVELTKKLGEGAFGEVWKGKITLKNGHVEDAAIKSVSSWNY</sequence>
<dbReference type="SMART" id="SM00252">
    <property type="entry name" value="SH2"/>
    <property type="match status" value="1"/>
</dbReference>
<dbReference type="Proteomes" id="UP000005237">
    <property type="component" value="Unassembled WGS sequence"/>
</dbReference>
<accession>A0A8R1IRC3</accession>
<proteinExistence type="predicted"/>
<dbReference type="PANTHER" id="PTHR24418">
    <property type="entry name" value="TYROSINE-PROTEIN KINASE"/>
    <property type="match status" value="1"/>
</dbReference>
<keyword evidence="2 4" id="KW-0067">ATP-binding</keyword>
<evidence type="ECO:0000256" key="1">
    <source>
        <dbReference type="ARBA" id="ARBA00022741"/>
    </source>
</evidence>
<dbReference type="PROSITE" id="PS00107">
    <property type="entry name" value="PROTEIN_KINASE_ATP"/>
    <property type="match status" value="1"/>
</dbReference>
<dbReference type="EnsemblMetazoa" id="CJA39298a.1">
    <property type="protein sequence ID" value="CJA39298a.1"/>
    <property type="gene ID" value="WBGene00215145"/>
</dbReference>
<protein>
    <submittedName>
        <fullName evidence="6">SH2 domain-containing protein</fullName>
    </submittedName>
</protein>
<dbReference type="InterPro" id="IPR036860">
    <property type="entry name" value="SH2_dom_sf"/>
</dbReference>
<feature type="domain" description="SH2" evidence="5">
    <location>
        <begin position="11"/>
        <end position="114"/>
    </location>
</feature>
<keyword evidence="3" id="KW-0727">SH2 domain</keyword>
<evidence type="ECO:0000256" key="4">
    <source>
        <dbReference type="PROSITE-ProRule" id="PRU10141"/>
    </source>
</evidence>
<name>A0A8R1IRC3_CAEJA</name>
<evidence type="ECO:0000259" key="5">
    <source>
        <dbReference type="PROSITE" id="PS50001"/>
    </source>
</evidence>
<dbReference type="SUPFAM" id="SSF55550">
    <property type="entry name" value="SH2 domain"/>
    <property type="match status" value="1"/>
</dbReference>
<dbReference type="CDD" id="cd10361">
    <property type="entry name" value="SH2_Fps_family"/>
    <property type="match status" value="1"/>
</dbReference>
<dbReference type="InterPro" id="IPR050198">
    <property type="entry name" value="Non-receptor_tyrosine_kinases"/>
</dbReference>
<dbReference type="PROSITE" id="PS50001">
    <property type="entry name" value="SH2"/>
    <property type="match status" value="1"/>
</dbReference>
<evidence type="ECO:0000313" key="7">
    <source>
        <dbReference type="Proteomes" id="UP000005237"/>
    </source>
</evidence>
<keyword evidence="1 4" id="KW-0547">Nucleotide-binding</keyword>
<keyword evidence="7" id="KW-1185">Reference proteome</keyword>
<feature type="binding site" evidence="4">
    <location>
        <position position="107"/>
    </location>
    <ligand>
        <name>ATP</name>
        <dbReference type="ChEBI" id="CHEBI:30616"/>
    </ligand>
</feature>
<organism evidence="6 7">
    <name type="scientific">Caenorhabditis japonica</name>
    <dbReference type="NCBI Taxonomy" id="281687"/>
    <lineage>
        <taxon>Eukaryota</taxon>
        <taxon>Metazoa</taxon>
        <taxon>Ecdysozoa</taxon>
        <taxon>Nematoda</taxon>
        <taxon>Chromadorea</taxon>
        <taxon>Rhabditida</taxon>
        <taxon>Rhabditina</taxon>
        <taxon>Rhabditomorpha</taxon>
        <taxon>Rhabditoidea</taxon>
        <taxon>Rhabditidae</taxon>
        <taxon>Peloderinae</taxon>
        <taxon>Caenorhabditis</taxon>
    </lineage>
</organism>
<dbReference type="Pfam" id="PF00017">
    <property type="entry name" value="SH2"/>
    <property type="match status" value="1"/>
</dbReference>
<dbReference type="InterPro" id="IPR000980">
    <property type="entry name" value="SH2"/>
</dbReference>
<dbReference type="InterPro" id="IPR035849">
    <property type="entry name" value="Fes/Fps/Fer_SH2"/>
</dbReference>
<dbReference type="Gene3D" id="3.30.505.10">
    <property type="entry name" value="SH2 domain"/>
    <property type="match status" value="1"/>
</dbReference>
<dbReference type="AlphaFoldDB" id="A0A8R1IRC3"/>
<dbReference type="Gene3D" id="3.30.200.20">
    <property type="entry name" value="Phosphorylase Kinase, domain 1"/>
    <property type="match status" value="1"/>
</dbReference>
<dbReference type="GO" id="GO:0005524">
    <property type="term" value="F:ATP binding"/>
    <property type="evidence" value="ECO:0007669"/>
    <property type="project" value="UniProtKB-UniRule"/>
</dbReference>
<evidence type="ECO:0000256" key="2">
    <source>
        <dbReference type="ARBA" id="ARBA00022840"/>
    </source>
</evidence>